<dbReference type="InterPro" id="IPR000551">
    <property type="entry name" value="MerR-type_HTH_dom"/>
</dbReference>
<organism evidence="7 8">
    <name type="scientific">Cupriavidus necator (strain ATCC 43291 / DSM 13513 / CCUG 52238 / LMG 8453 / N-1)</name>
    <name type="common">Ralstonia eutropha</name>
    <dbReference type="NCBI Taxonomy" id="1042878"/>
    <lineage>
        <taxon>Bacteria</taxon>
        <taxon>Pseudomonadati</taxon>
        <taxon>Pseudomonadota</taxon>
        <taxon>Betaproteobacteria</taxon>
        <taxon>Burkholderiales</taxon>
        <taxon>Burkholderiaceae</taxon>
        <taxon>Cupriavidus</taxon>
    </lineage>
</organism>
<feature type="coiled-coil region" evidence="4">
    <location>
        <begin position="76"/>
        <end position="110"/>
    </location>
</feature>
<dbReference type="GO" id="GO:0003700">
    <property type="term" value="F:DNA-binding transcription factor activity"/>
    <property type="evidence" value="ECO:0007669"/>
    <property type="project" value="InterPro"/>
</dbReference>
<dbReference type="GO" id="GO:0003677">
    <property type="term" value="F:DNA binding"/>
    <property type="evidence" value="ECO:0007669"/>
    <property type="project" value="UniProtKB-KW"/>
</dbReference>
<sequence length="157" mass="17571">MKIGELARLSGIAASRIRFYEASGLLEPAQRQANGYREYAPETLTRLEIIMCAQGSGFSLEEIRAILPPDLDKWPHDQLLQALRRKVDEIELLEQRLAQSKHRLVALIDEINGTREGEDCEGKARRVLERMNQDGNGGAPAGLPGRRTRTSRKGIPL</sequence>
<evidence type="ECO:0000256" key="3">
    <source>
        <dbReference type="ARBA" id="ARBA00023163"/>
    </source>
</evidence>
<feature type="region of interest" description="Disordered" evidence="5">
    <location>
        <begin position="130"/>
        <end position="157"/>
    </location>
</feature>
<evidence type="ECO:0000256" key="4">
    <source>
        <dbReference type="SAM" id="Coils"/>
    </source>
</evidence>
<keyword evidence="2" id="KW-0238">DNA-binding</keyword>
<evidence type="ECO:0000256" key="5">
    <source>
        <dbReference type="SAM" id="MobiDB-lite"/>
    </source>
</evidence>
<evidence type="ECO:0000313" key="8">
    <source>
        <dbReference type="Proteomes" id="UP000006798"/>
    </source>
</evidence>
<dbReference type="PRINTS" id="PR00040">
    <property type="entry name" value="HTHMERR"/>
</dbReference>
<dbReference type="Pfam" id="PF13411">
    <property type="entry name" value="MerR_1"/>
    <property type="match status" value="1"/>
</dbReference>
<keyword evidence="1" id="KW-0805">Transcription regulation</keyword>
<dbReference type="RefSeq" id="WP_013952041.1">
    <property type="nucleotide sequence ID" value="NC_015723.1"/>
</dbReference>
<dbReference type="Proteomes" id="UP000006798">
    <property type="component" value="Chromosome 2"/>
</dbReference>
<accession>F8GPW7</accession>
<reference evidence="7 8" key="1">
    <citation type="journal article" date="2011" name="J. Bacteriol.">
        <title>Complete genome sequence of the type strain Cupriavidus necator N-1.</title>
        <authorList>
            <person name="Poehlein A."/>
            <person name="Kusian B."/>
            <person name="Friedrich B."/>
            <person name="Daniel R."/>
            <person name="Bowien B."/>
        </authorList>
    </citation>
    <scope>NUCLEOTIDE SEQUENCE [LARGE SCALE GENOMIC DNA]</scope>
    <source>
        <strain evidence="8">ATCC 43291 / DSM 13513 / CCUG 52238 / LMG 8453 / N-1</strain>
    </source>
</reference>
<dbReference type="PANTHER" id="PTHR30204:SF94">
    <property type="entry name" value="HEAVY METAL-DEPENDENT TRANSCRIPTIONAL REGULATOR HI_0293-RELATED"/>
    <property type="match status" value="1"/>
</dbReference>
<feature type="compositionally biased region" description="Basic residues" evidence="5">
    <location>
        <begin position="146"/>
        <end position="157"/>
    </location>
</feature>
<name>F8GPW7_CUPNN</name>
<dbReference type="PROSITE" id="PS00552">
    <property type="entry name" value="HTH_MERR_1"/>
    <property type="match status" value="1"/>
</dbReference>
<dbReference type="InterPro" id="IPR047057">
    <property type="entry name" value="MerR_fam"/>
</dbReference>
<evidence type="ECO:0000313" key="7">
    <source>
        <dbReference type="EMBL" id="AEI79320.1"/>
    </source>
</evidence>
<dbReference type="SUPFAM" id="SSF46955">
    <property type="entry name" value="Putative DNA-binding domain"/>
    <property type="match status" value="1"/>
</dbReference>
<protein>
    <submittedName>
        <fullName evidence="7">Copper export regulator HmrR/CueR family</fullName>
    </submittedName>
</protein>
<dbReference type="AlphaFoldDB" id="F8GPW7"/>
<dbReference type="EMBL" id="CP002878">
    <property type="protein sequence ID" value="AEI79320.1"/>
    <property type="molecule type" value="Genomic_DNA"/>
</dbReference>
<evidence type="ECO:0000256" key="2">
    <source>
        <dbReference type="ARBA" id="ARBA00023125"/>
    </source>
</evidence>
<dbReference type="Gene3D" id="1.10.1660.10">
    <property type="match status" value="1"/>
</dbReference>
<dbReference type="PANTHER" id="PTHR30204">
    <property type="entry name" value="REDOX-CYCLING DRUG-SENSING TRANSCRIPTIONAL ACTIVATOR SOXR"/>
    <property type="match status" value="1"/>
</dbReference>
<evidence type="ECO:0000256" key="1">
    <source>
        <dbReference type="ARBA" id="ARBA00023015"/>
    </source>
</evidence>
<dbReference type="InterPro" id="IPR009061">
    <property type="entry name" value="DNA-bd_dom_put_sf"/>
</dbReference>
<proteinExistence type="predicted"/>
<dbReference type="GeneID" id="34306266"/>
<dbReference type="KEGG" id="cnc:CNE_2c03350"/>
<gene>
    <name evidence="7" type="ordered locus">CNE_2c03350</name>
</gene>
<evidence type="ECO:0000259" key="6">
    <source>
        <dbReference type="PROSITE" id="PS50937"/>
    </source>
</evidence>
<feature type="domain" description="HTH merR-type" evidence="6">
    <location>
        <begin position="1"/>
        <end position="69"/>
    </location>
</feature>
<dbReference type="SMART" id="SM00422">
    <property type="entry name" value="HTH_MERR"/>
    <property type="match status" value="1"/>
</dbReference>
<keyword evidence="3" id="KW-0804">Transcription</keyword>
<dbReference type="HOGENOM" id="CLU_060077_2_3_4"/>
<keyword evidence="4" id="KW-0175">Coiled coil</keyword>
<dbReference type="PROSITE" id="PS50937">
    <property type="entry name" value="HTH_MERR_2"/>
    <property type="match status" value="1"/>
</dbReference>